<dbReference type="KEGG" id="cyn:Cyan7425_1704"/>
<dbReference type="eggNOG" id="COG0582">
    <property type="taxonomic scope" value="Bacteria"/>
</dbReference>
<evidence type="ECO:0000259" key="4">
    <source>
        <dbReference type="PROSITE" id="PS51898"/>
    </source>
</evidence>
<dbReference type="PROSITE" id="PS51898">
    <property type="entry name" value="TYR_RECOMBINASE"/>
    <property type="match status" value="1"/>
</dbReference>
<sequence>MQSKVSAINAKRNKGSVGVESFQGRLRLRLPRELYGGKQKYLTLGLDDTHENRKLAEAKASQIEADIAYERFDPTLAKYGKKQPHLAVVPQIEHGHTTGLKDLWQQFCEYKATVLKPKSLSEYKDITKLINRVSNDLDPLIVRAELQKMTTNNRAKKALMLISAAYKWGMKHNKAFDNPYDGMYRELPKFSYKEEPNPNPFTAEEKQKILEAFANHGKGKKGISYSYYYPFVKFLFMTGCRPSEAIGLQWKNISSNFNKIVFDGSVVLVEGKHVRQKRSKNNRTRTFPCNDELQEFLKSIKPTNCSPENLVFPSRDGMYIRYNDFSRRAWHTIVDPIQADTTPYSCRDTFITEQVSKGISDVIVGKWCDNSPEMIRKHYFGDKVIEQIVPL</sequence>
<keyword evidence="2" id="KW-0238">DNA-binding</keyword>
<protein>
    <submittedName>
        <fullName evidence="5">Integrase family protein</fullName>
    </submittedName>
</protein>
<feature type="domain" description="Tyr recombinase" evidence="4">
    <location>
        <begin position="196"/>
        <end position="391"/>
    </location>
</feature>
<dbReference type="GO" id="GO:0015074">
    <property type="term" value="P:DNA integration"/>
    <property type="evidence" value="ECO:0007669"/>
    <property type="project" value="InterPro"/>
</dbReference>
<gene>
    <name evidence="5" type="ordered locus">Cyan7425_1704</name>
</gene>
<dbReference type="GO" id="GO:0003677">
    <property type="term" value="F:DNA binding"/>
    <property type="evidence" value="ECO:0007669"/>
    <property type="project" value="UniProtKB-KW"/>
</dbReference>
<dbReference type="Pfam" id="PF00589">
    <property type="entry name" value="Phage_integrase"/>
    <property type="match status" value="1"/>
</dbReference>
<dbReference type="InterPro" id="IPR002104">
    <property type="entry name" value="Integrase_catalytic"/>
</dbReference>
<dbReference type="SUPFAM" id="SSF56349">
    <property type="entry name" value="DNA breaking-rejoining enzymes"/>
    <property type="match status" value="1"/>
</dbReference>
<dbReference type="OrthoDB" id="530235at2"/>
<keyword evidence="3" id="KW-0233">DNA recombination</keyword>
<dbReference type="GO" id="GO:0006310">
    <property type="term" value="P:DNA recombination"/>
    <property type="evidence" value="ECO:0007669"/>
    <property type="project" value="UniProtKB-KW"/>
</dbReference>
<evidence type="ECO:0000256" key="3">
    <source>
        <dbReference type="ARBA" id="ARBA00023172"/>
    </source>
</evidence>
<accession>B8HR85</accession>
<dbReference type="HOGENOM" id="CLU_027562_8_0_3"/>
<evidence type="ECO:0000256" key="2">
    <source>
        <dbReference type="ARBA" id="ARBA00023125"/>
    </source>
</evidence>
<dbReference type="InterPro" id="IPR011010">
    <property type="entry name" value="DNA_brk_join_enz"/>
</dbReference>
<comment type="similarity">
    <text evidence="1">Belongs to the 'phage' integrase family.</text>
</comment>
<proteinExistence type="inferred from homology"/>
<dbReference type="AlphaFoldDB" id="B8HR85"/>
<dbReference type="InterPro" id="IPR050090">
    <property type="entry name" value="Tyrosine_recombinase_XerCD"/>
</dbReference>
<dbReference type="PANTHER" id="PTHR30349">
    <property type="entry name" value="PHAGE INTEGRASE-RELATED"/>
    <property type="match status" value="1"/>
</dbReference>
<dbReference type="Pfam" id="PF12167">
    <property type="entry name" value="Arm-DNA-bind_2"/>
    <property type="match status" value="1"/>
</dbReference>
<name>B8HR85_CYAP4</name>
<dbReference type="STRING" id="395961.Cyan7425_1704"/>
<dbReference type="EMBL" id="CP001344">
    <property type="protein sequence ID" value="ACL44073.1"/>
    <property type="molecule type" value="Genomic_DNA"/>
</dbReference>
<dbReference type="InterPro" id="IPR013762">
    <property type="entry name" value="Integrase-like_cat_sf"/>
</dbReference>
<reference evidence="5" key="1">
    <citation type="submission" date="2009-01" db="EMBL/GenBank/DDBJ databases">
        <title>Complete sequence of chromosome Cyanothece sp. PCC 7425.</title>
        <authorList>
            <consortium name="US DOE Joint Genome Institute"/>
            <person name="Lucas S."/>
            <person name="Copeland A."/>
            <person name="Lapidus A."/>
            <person name="Glavina del Rio T."/>
            <person name="Dalin E."/>
            <person name="Tice H."/>
            <person name="Bruce D."/>
            <person name="Goodwin L."/>
            <person name="Pitluck S."/>
            <person name="Sims D."/>
            <person name="Meineke L."/>
            <person name="Brettin T."/>
            <person name="Detter J.C."/>
            <person name="Han C."/>
            <person name="Larimer F."/>
            <person name="Land M."/>
            <person name="Hauser L."/>
            <person name="Kyrpides N."/>
            <person name="Ovchinnikova G."/>
            <person name="Liberton M."/>
            <person name="Stoeckel J."/>
            <person name="Banerjee A."/>
            <person name="Singh A."/>
            <person name="Page L."/>
            <person name="Sato H."/>
            <person name="Zhao L."/>
            <person name="Sherman L."/>
            <person name="Pakrasi H."/>
            <person name="Richardson P."/>
        </authorList>
    </citation>
    <scope>NUCLEOTIDE SEQUENCE</scope>
    <source>
        <strain evidence="5">PCC 7425</strain>
    </source>
</reference>
<evidence type="ECO:0000313" key="5">
    <source>
        <dbReference type="EMBL" id="ACL44073.1"/>
    </source>
</evidence>
<dbReference type="PANTHER" id="PTHR30349:SF41">
    <property type="entry name" value="INTEGRASE_RECOMBINASE PROTEIN MJ0367-RELATED"/>
    <property type="match status" value="1"/>
</dbReference>
<evidence type="ECO:0000256" key="1">
    <source>
        <dbReference type="ARBA" id="ARBA00008857"/>
    </source>
</evidence>
<organism evidence="5">
    <name type="scientific">Cyanothece sp. (strain PCC 7425 / ATCC 29141)</name>
    <dbReference type="NCBI Taxonomy" id="395961"/>
    <lineage>
        <taxon>Bacteria</taxon>
        <taxon>Bacillati</taxon>
        <taxon>Cyanobacteriota</taxon>
        <taxon>Cyanophyceae</taxon>
        <taxon>Gomontiellales</taxon>
        <taxon>Cyanothecaceae</taxon>
        <taxon>Cyanothece</taxon>
    </lineage>
</organism>
<dbReference type="Gene3D" id="1.10.443.10">
    <property type="entry name" value="Intergrase catalytic core"/>
    <property type="match status" value="1"/>
</dbReference>
<dbReference type="InterPro" id="IPR022000">
    <property type="entry name" value="Min27-like_integrase_DNA_bind"/>
</dbReference>